<dbReference type="PRINTS" id="PR00144">
    <property type="entry name" value="DALDHYDRTASE"/>
</dbReference>
<sequence length="337" mass="37468">MAFNDAQRFFPETRMRRMRRDDFSRRLMRETQLSVDSLIYPMFVLEGHQEREQVASMPGVDRLSIDLMIEEVKHLYKLGIPAVALFPVTPLDAKSELAEEAFNPNGLAQRAVRAIKDAVPDMGVITDVALDPFTTHGQDGIIDAEGYVLNDQTVDTLVRQALSHAEAGADVIAPSDMMDGRIGEVRAALEQENFVNTRIMAYSAKYASAYYGPFRDAVGSAANLGKADKKNYQMDPANSDEALHEVALDLSEGADMVMVKPGMPYLDIVRRVKDEFKVPTFVYQVSGEYAMHKAAAQQGWLDDHAVMMESLMCIKRAGADGILTYFAKQFAEANDHS</sequence>
<evidence type="ECO:0000256" key="1">
    <source>
        <dbReference type="ARBA" id="ARBA00004694"/>
    </source>
</evidence>
<evidence type="ECO:0000256" key="10">
    <source>
        <dbReference type="RuleBase" id="RU004161"/>
    </source>
</evidence>
<dbReference type="Proteomes" id="UP001481413">
    <property type="component" value="Unassembled WGS sequence"/>
</dbReference>
<evidence type="ECO:0000256" key="6">
    <source>
        <dbReference type="ARBA" id="ARBA00023239"/>
    </source>
</evidence>
<evidence type="ECO:0000256" key="3">
    <source>
        <dbReference type="ARBA" id="ARBA00012053"/>
    </source>
</evidence>
<dbReference type="PROSITE" id="PS00169">
    <property type="entry name" value="D_ALA_DEHYDRATASE"/>
    <property type="match status" value="1"/>
</dbReference>
<comment type="subunit">
    <text evidence="9">Homooctamer.</text>
</comment>
<dbReference type="NCBIfam" id="NF006762">
    <property type="entry name" value="PRK09283.1"/>
    <property type="match status" value="1"/>
</dbReference>
<keyword evidence="5" id="KW-0350">Heme biosynthesis</keyword>
<comment type="catalytic activity">
    <reaction evidence="8 9">
        <text>2 5-aminolevulinate = porphobilinogen + 2 H2O + H(+)</text>
        <dbReference type="Rhea" id="RHEA:24064"/>
        <dbReference type="ChEBI" id="CHEBI:15377"/>
        <dbReference type="ChEBI" id="CHEBI:15378"/>
        <dbReference type="ChEBI" id="CHEBI:58126"/>
        <dbReference type="ChEBI" id="CHEBI:356416"/>
        <dbReference type="EC" id="4.2.1.24"/>
    </reaction>
</comment>
<dbReference type="InterPro" id="IPR013785">
    <property type="entry name" value="Aldolase_TIM"/>
</dbReference>
<keyword evidence="6 9" id="KW-0456">Lyase</keyword>
<comment type="pathway">
    <text evidence="1">Porphyrin-containing compound metabolism; protoporphyrin-IX biosynthesis; coproporphyrinogen-III from 5-aminolevulinate: step 1/4.</text>
</comment>
<dbReference type="PIRSF" id="PIRSF001415">
    <property type="entry name" value="Porphbilin_synth"/>
    <property type="match status" value="1"/>
</dbReference>
<accession>A0ABP9ZX78</accession>
<dbReference type="SUPFAM" id="SSF51569">
    <property type="entry name" value="Aldolase"/>
    <property type="match status" value="1"/>
</dbReference>
<proteinExistence type="inferred from homology"/>
<dbReference type="PANTHER" id="PTHR11458">
    <property type="entry name" value="DELTA-AMINOLEVULINIC ACID DEHYDRATASE"/>
    <property type="match status" value="1"/>
</dbReference>
<gene>
    <name evidence="11" type="primary">hemB</name>
    <name evidence="11" type="ORF">NBRC116585_08520</name>
</gene>
<evidence type="ECO:0000256" key="4">
    <source>
        <dbReference type="ARBA" id="ARBA00020771"/>
    </source>
</evidence>
<evidence type="ECO:0000256" key="7">
    <source>
        <dbReference type="ARBA" id="ARBA00023244"/>
    </source>
</evidence>
<evidence type="ECO:0000256" key="8">
    <source>
        <dbReference type="ARBA" id="ARBA00047651"/>
    </source>
</evidence>
<name>A0ABP9ZX78_9GAMM</name>
<keyword evidence="7 9" id="KW-0627">Porphyrin biosynthesis</keyword>
<dbReference type="Gene3D" id="3.20.20.70">
    <property type="entry name" value="Aldolase class I"/>
    <property type="match status" value="1"/>
</dbReference>
<evidence type="ECO:0000256" key="2">
    <source>
        <dbReference type="ARBA" id="ARBA00008055"/>
    </source>
</evidence>
<evidence type="ECO:0000256" key="5">
    <source>
        <dbReference type="ARBA" id="ARBA00023133"/>
    </source>
</evidence>
<evidence type="ECO:0000313" key="12">
    <source>
        <dbReference type="Proteomes" id="UP001481413"/>
    </source>
</evidence>
<comment type="caution">
    <text evidence="11">The sequence shown here is derived from an EMBL/GenBank/DDBJ whole genome shotgun (WGS) entry which is preliminary data.</text>
</comment>
<dbReference type="RefSeq" id="WP_353293677.1">
    <property type="nucleotide sequence ID" value="NZ_BAABWH010000002.1"/>
</dbReference>
<comment type="similarity">
    <text evidence="2 10">Belongs to the ALAD family.</text>
</comment>
<evidence type="ECO:0000313" key="11">
    <source>
        <dbReference type="EMBL" id="GAA6144735.1"/>
    </source>
</evidence>
<dbReference type="Pfam" id="PF00490">
    <property type="entry name" value="ALAD"/>
    <property type="match status" value="1"/>
</dbReference>
<dbReference type="InterPro" id="IPR030656">
    <property type="entry name" value="ALAD_AS"/>
</dbReference>
<dbReference type="CDD" id="cd04823">
    <property type="entry name" value="ALAD_PBGS_aspartate_rich"/>
    <property type="match status" value="1"/>
</dbReference>
<dbReference type="EMBL" id="BAABWH010000002">
    <property type="protein sequence ID" value="GAA6144735.1"/>
    <property type="molecule type" value="Genomic_DNA"/>
</dbReference>
<dbReference type="EC" id="4.2.1.24" evidence="3 9"/>
<evidence type="ECO:0000256" key="9">
    <source>
        <dbReference type="RuleBase" id="RU000515"/>
    </source>
</evidence>
<organism evidence="11 12">
    <name type="scientific">Thalassolituus maritimus</name>
    <dbReference type="NCBI Taxonomy" id="484498"/>
    <lineage>
        <taxon>Bacteria</taxon>
        <taxon>Pseudomonadati</taxon>
        <taxon>Pseudomonadota</taxon>
        <taxon>Gammaproteobacteria</taxon>
        <taxon>Oceanospirillales</taxon>
        <taxon>Oceanospirillaceae</taxon>
        <taxon>Thalassolituus</taxon>
    </lineage>
</organism>
<dbReference type="PANTHER" id="PTHR11458:SF0">
    <property type="entry name" value="DELTA-AMINOLEVULINIC ACID DEHYDRATASE"/>
    <property type="match status" value="1"/>
</dbReference>
<protein>
    <recommendedName>
        <fullName evidence="4 9">Delta-aminolevulinic acid dehydratase</fullName>
        <ecNumber evidence="3 9">4.2.1.24</ecNumber>
    </recommendedName>
</protein>
<keyword evidence="12" id="KW-1185">Reference proteome</keyword>
<dbReference type="SMART" id="SM01004">
    <property type="entry name" value="ALAD"/>
    <property type="match status" value="1"/>
</dbReference>
<reference evidence="11 12" key="1">
    <citation type="submission" date="2024-04" db="EMBL/GenBank/DDBJ databases">
        <title>Draft genome sequence of Thalassolituus maritimus NBRC 116585.</title>
        <authorList>
            <person name="Miyakawa T."/>
            <person name="Kusuya Y."/>
            <person name="Miura T."/>
        </authorList>
    </citation>
    <scope>NUCLEOTIDE SEQUENCE [LARGE SCALE GENOMIC DNA]</scope>
    <source>
        <strain evidence="11 12">5NW40-0001</strain>
    </source>
</reference>
<dbReference type="InterPro" id="IPR001731">
    <property type="entry name" value="ALAD"/>
</dbReference>